<comment type="caution">
    <text evidence="2">The sequence shown here is derived from an EMBL/GenBank/DDBJ whole genome shotgun (WGS) entry which is preliminary data.</text>
</comment>
<accession>A0ABP0EUA1</accession>
<dbReference type="RefSeq" id="WP_338363570.1">
    <property type="nucleotide sequence ID" value="NZ_CAWVOK010000008.1"/>
</dbReference>
<dbReference type="EMBL" id="CAWVOK010000008">
    <property type="protein sequence ID" value="CAK8162491.1"/>
    <property type="molecule type" value="Genomic_DNA"/>
</dbReference>
<evidence type="ECO:0000256" key="1">
    <source>
        <dbReference type="SAM" id="MobiDB-lite"/>
    </source>
</evidence>
<sequence length="1424" mass="157374">MPKFFKKKAPPSNGNTNVNIPMAFHEKKPGRWQRFKQFFRDKFKFREEISLPETPEKVIKDFSSNDIENVALDIFAAPGSRAFDLLADLRDLAGTKAGVNTLSNILTQASQVIKSWENEYLQASKSSKIHIIQESLDKIDYRANFLSRAIKQCIERKLSADELHEQLTPLIKMQDDSTGLSFSIPIGAKELRAAVNDKNRAVFNHLSGIILKQPDSIEHEFDDDVKMVLKHGLSQITENIDVVAKLLSSSHLIDCAEYVAGLDLEPGQVEMQLNFIGKCADLLRKDNSKHADVLLVKCMQAADSVNSNNGELATRLAESSEIDMFYTLPQALEFIAKRPNDPIRKRIFNALIDRANFKDADNTILSFLSLGSDTALSGIKNAIRSGKVSYNDIMVMLYSRVATDVKSECLSAYTAASMDSIKPRQKTDLINAALDNGVEQSVLIQLMSRFSSGAVLGGRASDVGVSTIRKTIKYLNPSARFPSTDSSKLLVAAVDLLRQCGFADTIKENPGYAQQQLDDLLPEMSNSLVLIAGAAKLVEFAANSGLSLDNYLNNTAIKHNFSAEILSKSGIVSPGLLKPNTLMHFAGADNVGYIKNLPKIVSSFANSNSIGHEQLAYVLFTPHDMNYYEHKMRAVTEMIKAAPRALNSAILQDYIKMMMAVDNSEVLNDAKDIVSSHSQWVPSRLNKDFSEHLRLVVNGDKKITKIDLEKCANPLYKKHAEDIDRVNMHLGIKRSDSNSIFINEHFIVEDIHSALFGLASSVEFFRKDFSEDSLYGMGTAKSQKRNLSKLVGAGPDSEDSSTVHHEPVERLIDQIKNPLFNAALSIKGFDDNGLPLGNMVIPGKEYQLNSSNRKRVHEAQERLGNLADKFAIIGISDEGDSMEANVVKVASDLLDTVLEARPNQITKESFNQLMDVVEFVTNRVLQVYGVAYEPLVDFSQNIVHSVEELRTQHAEDIENSNFFYGRHGVELAETINNINDIMSDSDYANIRYAIAQPITLLAEVVYDVVNGDVKLTKAGCRGLTKLLNGVLSDIKQMSGFMESDIANNLQALTNQLSDNPSERIALHDSFSKHTKIALEIDRSVSPYVSKVVNEHLDAIDGLVKLLEKKSPVNASFYGDLHATKRLLSSIMKNAGDDKDDIANKAKMLKKRVSVVMDEAKANSLVVGVSQNINIILLRAKHAASLQAKEEKCKNFAVNIGTKIEKINEISAKIPKEQNSYLVDKKLSRGLDKAVAGFASATAVVSGVTSFPAHDVLAMAINQVSTATNVGKRSNNVEHINLMKESVEELTAIMQGFQETAKDFATPYVAPMTNRKTAVVDRKGNIGKDLTAMTMPPLPGMSIDNHANSMPAGQQNQANTQSGISHLPNNRYQNQTGLRQMHDMNSWLLNRKTPPHTNGGQSAYLDRLQQERQYSSYGVNPTFGR</sequence>
<protein>
    <submittedName>
        <fullName evidence="2">Uncharacterized protein</fullName>
    </submittedName>
</protein>
<evidence type="ECO:0000313" key="2">
    <source>
        <dbReference type="EMBL" id="CAK8162491.1"/>
    </source>
</evidence>
<evidence type="ECO:0000313" key="3">
    <source>
        <dbReference type="Proteomes" id="UP001314181"/>
    </source>
</evidence>
<proteinExistence type="predicted"/>
<organism evidence="2 3">
    <name type="scientific">Candidatus Xenohaliotis californiensis</name>
    <dbReference type="NCBI Taxonomy" id="84677"/>
    <lineage>
        <taxon>Bacteria</taxon>
        <taxon>Pseudomonadati</taxon>
        <taxon>Pseudomonadota</taxon>
        <taxon>Alphaproteobacteria</taxon>
        <taxon>Rickettsiales</taxon>
        <taxon>Anaplasmataceae</taxon>
        <taxon>Candidatus Xenohaliotis</taxon>
    </lineage>
</organism>
<feature type="region of interest" description="Disordered" evidence="1">
    <location>
        <begin position="1348"/>
        <end position="1368"/>
    </location>
</feature>
<reference evidence="2 3" key="1">
    <citation type="submission" date="2024-01" db="EMBL/GenBank/DDBJ databases">
        <authorList>
            <person name="Kunselman E."/>
        </authorList>
    </citation>
    <scope>NUCLEOTIDE SEQUENCE [LARGE SCALE GENOMIC DNA]</scope>
    <source>
        <strain evidence="2">2 abalone samples</strain>
    </source>
</reference>
<gene>
    <name evidence="2" type="ORF">CAXC1_170010</name>
</gene>
<name>A0ABP0EUA1_9RICK</name>
<dbReference type="Proteomes" id="UP001314181">
    <property type="component" value="Unassembled WGS sequence"/>
</dbReference>
<keyword evidence="3" id="KW-1185">Reference proteome</keyword>